<dbReference type="RefSeq" id="WP_158594989.1">
    <property type="nucleotide sequence ID" value="NZ_CP031078.1"/>
</dbReference>
<dbReference type="AlphaFoldDB" id="A0A386UN56"/>
<evidence type="ECO:0000313" key="1">
    <source>
        <dbReference type="EMBL" id="AYF01560.1"/>
    </source>
</evidence>
<accession>A0A386UN56</accession>
<evidence type="ECO:0008006" key="3">
    <source>
        <dbReference type="Google" id="ProtNLM"/>
    </source>
</evidence>
<sequence length="99" mass="9849">MAILSLRDVSKRSGTPTVAEAASFDLAPSKALSIIGPNGAGGGDAGGKLGLPAVAYGADLAGRARQSGRGAVGRPGSRAAVPCCASARTYTRILRRKTP</sequence>
<dbReference type="Proteomes" id="UP000272010">
    <property type="component" value="Chromosome"/>
</dbReference>
<reference evidence="2" key="1">
    <citation type="submission" date="2018-07" db="EMBL/GenBank/DDBJ databases">
        <title>Genome Structure of the Opportunistic Pathogen Paracoccus yeei (Alphaproteobacteria) and Identification of Putative Virulence Factors.</title>
        <authorList>
            <person name="Lasek R."/>
            <person name="Szuplewska M."/>
            <person name="Mitura M."/>
            <person name="Decewicz P."/>
            <person name="Chmielowska C."/>
            <person name="Pawlot A."/>
            <person name="Sentkowska D."/>
            <person name="Czarnecki J."/>
            <person name="Bartosik D."/>
        </authorList>
    </citation>
    <scope>NUCLEOTIDE SEQUENCE [LARGE SCALE GENOMIC DNA]</scope>
    <source>
        <strain evidence="2">CCUG 32053</strain>
    </source>
</reference>
<proteinExistence type="predicted"/>
<protein>
    <recommendedName>
        <fullName evidence="3">ABC transporter domain-containing protein</fullName>
    </recommendedName>
</protein>
<evidence type="ECO:0000313" key="2">
    <source>
        <dbReference type="Proteomes" id="UP000272010"/>
    </source>
</evidence>
<gene>
    <name evidence="1" type="ORF">PY32053_01943</name>
</gene>
<dbReference type="EMBL" id="CP031078">
    <property type="protein sequence ID" value="AYF01560.1"/>
    <property type="molecule type" value="Genomic_DNA"/>
</dbReference>
<name>A0A386UN56_9RHOB</name>
<organism evidence="1 2">
    <name type="scientific">Paracoccus yeei</name>
    <dbReference type="NCBI Taxonomy" id="147645"/>
    <lineage>
        <taxon>Bacteria</taxon>
        <taxon>Pseudomonadati</taxon>
        <taxon>Pseudomonadota</taxon>
        <taxon>Alphaproteobacteria</taxon>
        <taxon>Rhodobacterales</taxon>
        <taxon>Paracoccaceae</taxon>
        <taxon>Paracoccus</taxon>
    </lineage>
</organism>